<keyword evidence="1" id="KW-1133">Transmembrane helix</keyword>
<dbReference type="AlphaFoldDB" id="A0A8C0HEZ1"/>
<reference evidence="2" key="2">
    <citation type="submission" date="2025-09" db="UniProtKB">
        <authorList>
            <consortium name="Ensembl"/>
        </authorList>
    </citation>
    <scope>IDENTIFICATION</scope>
</reference>
<keyword evidence="1" id="KW-0812">Transmembrane</keyword>
<dbReference type="GeneTree" id="ENSGT00940000160738"/>
<feature type="transmembrane region" description="Helical" evidence="1">
    <location>
        <begin position="54"/>
        <end position="75"/>
    </location>
</feature>
<reference evidence="2" key="1">
    <citation type="submission" date="2025-08" db="UniProtKB">
        <authorList>
            <consortium name="Ensembl"/>
        </authorList>
    </citation>
    <scope>IDENTIFICATION</scope>
</reference>
<dbReference type="Proteomes" id="UP000694404">
    <property type="component" value="Unplaced"/>
</dbReference>
<evidence type="ECO:0000313" key="3">
    <source>
        <dbReference type="Proteomes" id="UP000694404"/>
    </source>
</evidence>
<proteinExistence type="predicted"/>
<dbReference type="Ensembl" id="ENSCABT00000019683.1">
    <property type="protein sequence ID" value="ENSCABP00000017950.1"/>
    <property type="gene ID" value="ENSCABG00000013340.1"/>
</dbReference>
<feature type="transmembrane region" description="Helical" evidence="1">
    <location>
        <begin position="6"/>
        <end position="33"/>
    </location>
</feature>
<organism evidence="2 3">
    <name type="scientific">Chelonoidis abingdonii</name>
    <name type="common">Abingdon island giant tortoise</name>
    <name type="synonym">Testudo abingdonii</name>
    <dbReference type="NCBI Taxonomy" id="106734"/>
    <lineage>
        <taxon>Eukaryota</taxon>
        <taxon>Metazoa</taxon>
        <taxon>Chordata</taxon>
        <taxon>Craniata</taxon>
        <taxon>Vertebrata</taxon>
        <taxon>Euteleostomi</taxon>
        <taxon>Archelosauria</taxon>
        <taxon>Testudinata</taxon>
        <taxon>Testudines</taxon>
        <taxon>Cryptodira</taxon>
        <taxon>Durocryptodira</taxon>
        <taxon>Testudinoidea</taxon>
        <taxon>Testudinidae</taxon>
        <taxon>Chelonoidis</taxon>
    </lineage>
</organism>
<dbReference type="SUPFAM" id="SSF161084">
    <property type="entry name" value="MAPEG domain-like"/>
    <property type="match status" value="1"/>
</dbReference>
<evidence type="ECO:0000256" key="1">
    <source>
        <dbReference type="SAM" id="Phobius"/>
    </source>
</evidence>
<dbReference type="InterPro" id="IPR023352">
    <property type="entry name" value="MAPEG-like_dom_sf"/>
</dbReference>
<keyword evidence="1" id="KW-0472">Membrane</keyword>
<protein>
    <recommendedName>
        <fullName evidence="4">Leukotriene C4 synthase</fullName>
    </recommendedName>
</protein>
<evidence type="ECO:0008006" key="4">
    <source>
        <dbReference type="Google" id="ProtNLM"/>
    </source>
</evidence>
<name>A0A8C0HEZ1_CHEAB</name>
<evidence type="ECO:0000313" key="2">
    <source>
        <dbReference type="Ensembl" id="ENSCABP00000017950.1"/>
    </source>
</evidence>
<sequence>DTRPWLLLRSVTLLTNMGLCCVAAVCGLLYLYARYQYFQGYRLSAHGRLGPMYFSAKVLWILIGLSIAGLLGHFLSLNSFVGRMEIPSKLQLLFQW</sequence>
<dbReference type="Gene3D" id="1.20.120.550">
    <property type="entry name" value="Membrane associated eicosanoid/glutathione metabolism-like domain"/>
    <property type="match status" value="1"/>
</dbReference>
<accession>A0A8C0HEZ1</accession>
<keyword evidence="3" id="KW-1185">Reference proteome</keyword>